<dbReference type="EMBL" id="VSTH01000171">
    <property type="protein sequence ID" value="TYO61599.1"/>
    <property type="molecule type" value="Genomic_DNA"/>
</dbReference>
<evidence type="ECO:0000313" key="2">
    <source>
        <dbReference type="Proteomes" id="UP000324797"/>
    </source>
</evidence>
<protein>
    <submittedName>
        <fullName evidence="1">Uncharacterized protein</fullName>
    </submittedName>
</protein>
<reference evidence="1 2" key="1">
    <citation type="submission" date="2019-08" db="EMBL/GenBank/DDBJ databases">
        <title>Bradyrhizobium hipponensis sp. nov., a rhizobium isolated from a Lupinus angustifolius root nodule in Tunisia.</title>
        <authorList>
            <person name="Off K."/>
            <person name="Rejili M."/>
            <person name="Mars M."/>
            <person name="Brachmann A."/>
            <person name="Marin M."/>
        </authorList>
    </citation>
    <scope>NUCLEOTIDE SEQUENCE [LARGE SCALE GENOMIC DNA]</scope>
    <source>
        <strain evidence="2">aSej3</strain>
    </source>
</reference>
<keyword evidence="2" id="KW-1185">Reference proteome</keyword>
<proteinExistence type="predicted"/>
<dbReference type="AlphaFoldDB" id="A0A5S4YMN8"/>
<organism evidence="1 2">
    <name type="scientific">Bradyrhizobium hipponense</name>
    <dbReference type="NCBI Taxonomy" id="2605638"/>
    <lineage>
        <taxon>Bacteria</taxon>
        <taxon>Pseudomonadati</taxon>
        <taxon>Pseudomonadota</taxon>
        <taxon>Alphaproteobacteria</taxon>
        <taxon>Hyphomicrobiales</taxon>
        <taxon>Nitrobacteraceae</taxon>
        <taxon>Bradyrhizobium</taxon>
    </lineage>
</organism>
<dbReference type="Proteomes" id="UP000324797">
    <property type="component" value="Unassembled WGS sequence"/>
</dbReference>
<sequence length="178" mass="19881">MSWIDDPRIVRGYGDWKATSFDHLICAQQEELWDVIPSAFAVLRLMASSNFVGCSTGIFVGVAALQGFGHDERTLPKYLRTTRSPTSANDRVCVAADRLCFSASSAFDGRGINAKKIRVVEKGFRRETKINQDVARLVAASRLDLHRKAEFADQRFARRLVAKTPAKVLDIEYVSSQI</sequence>
<comment type="caution">
    <text evidence="1">The sequence shown here is derived from an EMBL/GenBank/DDBJ whole genome shotgun (WGS) entry which is preliminary data.</text>
</comment>
<dbReference type="RefSeq" id="WP_148744697.1">
    <property type="nucleotide sequence ID" value="NZ_VSTH01000171.1"/>
</dbReference>
<evidence type="ECO:0000313" key="1">
    <source>
        <dbReference type="EMBL" id="TYO61599.1"/>
    </source>
</evidence>
<gene>
    <name evidence="1" type="ORF">FXV83_37245</name>
</gene>
<name>A0A5S4YMN8_9BRAD</name>
<accession>A0A5S4YMN8</accession>